<evidence type="ECO:0000256" key="1">
    <source>
        <dbReference type="SAM" id="Coils"/>
    </source>
</evidence>
<sequence>MVEIRAEFSRFADGERDFKIVLRALEEELRSLEVDLLRTLDRWEGDARAAFETARDEWTKQARDMHGWLDGLHAAILRAHKNYRSSSAANIRMWTS</sequence>
<keyword evidence="1" id="KW-0175">Coiled coil</keyword>
<dbReference type="Gene3D" id="1.10.287.1060">
    <property type="entry name" value="ESAT-6-like"/>
    <property type="match status" value="1"/>
</dbReference>
<accession>A0ABV9U6B1</accession>
<name>A0ABV9U6B1_9ACTN</name>
<dbReference type="Pfam" id="PF06013">
    <property type="entry name" value="WXG100"/>
    <property type="match status" value="1"/>
</dbReference>
<gene>
    <name evidence="2" type="ORF">ACFPCY_32505</name>
</gene>
<evidence type="ECO:0000313" key="2">
    <source>
        <dbReference type="EMBL" id="MFC4912062.1"/>
    </source>
</evidence>
<dbReference type="Proteomes" id="UP001595872">
    <property type="component" value="Unassembled WGS sequence"/>
</dbReference>
<reference evidence="3" key="1">
    <citation type="journal article" date="2019" name="Int. J. Syst. Evol. Microbiol.">
        <title>The Global Catalogue of Microorganisms (GCM) 10K type strain sequencing project: providing services to taxonomists for standard genome sequencing and annotation.</title>
        <authorList>
            <consortium name="The Broad Institute Genomics Platform"/>
            <consortium name="The Broad Institute Genome Sequencing Center for Infectious Disease"/>
            <person name="Wu L."/>
            <person name="Ma J."/>
        </authorList>
    </citation>
    <scope>NUCLEOTIDE SEQUENCE [LARGE SCALE GENOMIC DNA]</scope>
    <source>
        <strain evidence="3">KLKA75</strain>
    </source>
</reference>
<organism evidence="2 3">
    <name type="scientific">Actinomadura gamaensis</name>
    <dbReference type="NCBI Taxonomy" id="1763541"/>
    <lineage>
        <taxon>Bacteria</taxon>
        <taxon>Bacillati</taxon>
        <taxon>Actinomycetota</taxon>
        <taxon>Actinomycetes</taxon>
        <taxon>Streptosporangiales</taxon>
        <taxon>Thermomonosporaceae</taxon>
        <taxon>Actinomadura</taxon>
    </lineage>
</organism>
<comment type="caution">
    <text evidence="2">The sequence shown here is derived from an EMBL/GenBank/DDBJ whole genome shotgun (WGS) entry which is preliminary data.</text>
</comment>
<protein>
    <submittedName>
        <fullName evidence="2">WXG100 family type VII secretion target</fullName>
    </submittedName>
</protein>
<evidence type="ECO:0000313" key="3">
    <source>
        <dbReference type="Proteomes" id="UP001595872"/>
    </source>
</evidence>
<keyword evidence="3" id="KW-1185">Reference proteome</keyword>
<dbReference type="SUPFAM" id="SSF140453">
    <property type="entry name" value="EsxAB dimer-like"/>
    <property type="match status" value="1"/>
</dbReference>
<dbReference type="EMBL" id="JBHSIT010000011">
    <property type="protein sequence ID" value="MFC4912062.1"/>
    <property type="molecule type" value="Genomic_DNA"/>
</dbReference>
<feature type="coiled-coil region" evidence="1">
    <location>
        <begin position="15"/>
        <end position="42"/>
    </location>
</feature>
<dbReference type="RefSeq" id="WP_378261623.1">
    <property type="nucleotide sequence ID" value="NZ_JBHSIT010000011.1"/>
</dbReference>
<dbReference type="InterPro" id="IPR036689">
    <property type="entry name" value="ESAT-6-like_sf"/>
</dbReference>
<dbReference type="InterPro" id="IPR010310">
    <property type="entry name" value="T7SS_ESAT-6-like"/>
</dbReference>
<proteinExistence type="predicted"/>